<sequence length="361" mass="39773">MQKASNKETLALANPTLLSALRDENDLAGLIAYLTADLAKNQTIPSLRKGINKLNIYREEMDRVVAQCQTAKDSKTATEVNLTYNANFARMSAYLKAVKPKIEELDSILTRLNPLFGCLKSTRPASTIASLQKASQTAQYDNITSLGLLELLTRIICLSCTSSAGVITALKGYNLYRVKKGKAHPAAATKKFVVTTSRDAAHWLDPLNVLFSRYRNQVRPSLPLLTSGGGIHLVDRLSTAAQKAYLETEARVGSLLRQQQKRGQQCSPEAVAKIRTDSHTKFRNTHPDAPAPMARCHRCMYMANYKINDPAVQAAEAAQNQDMKARTIDGPKDFHLGWLCAEIMPPGFAVLIPRREGISFS</sequence>
<evidence type="ECO:0000313" key="1">
    <source>
        <dbReference type="EMBL" id="KAK3390820.1"/>
    </source>
</evidence>
<organism evidence="1 2">
    <name type="scientific">Podospora didyma</name>
    <dbReference type="NCBI Taxonomy" id="330526"/>
    <lineage>
        <taxon>Eukaryota</taxon>
        <taxon>Fungi</taxon>
        <taxon>Dikarya</taxon>
        <taxon>Ascomycota</taxon>
        <taxon>Pezizomycotina</taxon>
        <taxon>Sordariomycetes</taxon>
        <taxon>Sordariomycetidae</taxon>
        <taxon>Sordariales</taxon>
        <taxon>Podosporaceae</taxon>
        <taxon>Podospora</taxon>
    </lineage>
</organism>
<name>A0AAE0U4Z8_9PEZI</name>
<dbReference type="Proteomes" id="UP001285441">
    <property type="component" value="Unassembled WGS sequence"/>
</dbReference>
<reference evidence="1" key="1">
    <citation type="journal article" date="2023" name="Mol. Phylogenet. Evol.">
        <title>Genome-scale phylogeny and comparative genomics of the fungal order Sordariales.</title>
        <authorList>
            <person name="Hensen N."/>
            <person name="Bonometti L."/>
            <person name="Westerberg I."/>
            <person name="Brannstrom I.O."/>
            <person name="Guillou S."/>
            <person name="Cros-Aarteil S."/>
            <person name="Calhoun S."/>
            <person name="Haridas S."/>
            <person name="Kuo A."/>
            <person name="Mondo S."/>
            <person name="Pangilinan J."/>
            <person name="Riley R."/>
            <person name="LaButti K."/>
            <person name="Andreopoulos B."/>
            <person name="Lipzen A."/>
            <person name="Chen C."/>
            <person name="Yan M."/>
            <person name="Daum C."/>
            <person name="Ng V."/>
            <person name="Clum A."/>
            <person name="Steindorff A."/>
            <person name="Ohm R.A."/>
            <person name="Martin F."/>
            <person name="Silar P."/>
            <person name="Natvig D.O."/>
            <person name="Lalanne C."/>
            <person name="Gautier V."/>
            <person name="Ament-Velasquez S.L."/>
            <person name="Kruys A."/>
            <person name="Hutchinson M.I."/>
            <person name="Powell A.J."/>
            <person name="Barry K."/>
            <person name="Miller A.N."/>
            <person name="Grigoriev I.V."/>
            <person name="Debuchy R."/>
            <person name="Gladieux P."/>
            <person name="Hiltunen Thoren M."/>
            <person name="Johannesson H."/>
        </authorList>
    </citation>
    <scope>NUCLEOTIDE SEQUENCE</scope>
    <source>
        <strain evidence="1">CBS 232.78</strain>
    </source>
</reference>
<gene>
    <name evidence="1" type="ORF">B0H63DRAFT_508077</name>
</gene>
<reference evidence="1" key="2">
    <citation type="submission" date="2023-06" db="EMBL/GenBank/DDBJ databases">
        <authorList>
            <consortium name="Lawrence Berkeley National Laboratory"/>
            <person name="Haridas S."/>
            <person name="Hensen N."/>
            <person name="Bonometti L."/>
            <person name="Westerberg I."/>
            <person name="Brannstrom I.O."/>
            <person name="Guillou S."/>
            <person name="Cros-Aarteil S."/>
            <person name="Calhoun S."/>
            <person name="Kuo A."/>
            <person name="Mondo S."/>
            <person name="Pangilinan J."/>
            <person name="Riley R."/>
            <person name="LaButti K."/>
            <person name="Andreopoulos B."/>
            <person name="Lipzen A."/>
            <person name="Chen C."/>
            <person name="Yanf M."/>
            <person name="Daum C."/>
            <person name="Ng V."/>
            <person name="Clum A."/>
            <person name="Steindorff A."/>
            <person name="Ohm R."/>
            <person name="Martin F."/>
            <person name="Silar P."/>
            <person name="Natvig D."/>
            <person name="Lalanne C."/>
            <person name="Gautier V."/>
            <person name="Ament-velasquez S.L."/>
            <person name="Kruys A."/>
            <person name="Hutchinson M.I."/>
            <person name="Powell A.J."/>
            <person name="Barry K."/>
            <person name="Miller A.N."/>
            <person name="Grigoriev I.V."/>
            <person name="Debuchy R."/>
            <person name="Gladieux P."/>
            <person name="Thoren M.H."/>
            <person name="Johannesson H."/>
        </authorList>
    </citation>
    <scope>NUCLEOTIDE SEQUENCE</scope>
    <source>
        <strain evidence="1">CBS 232.78</strain>
    </source>
</reference>
<dbReference type="AlphaFoldDB" id="A0AAE0U4Z8"/>
<proteinExistence type="predicted"/>
<evidence type="ECO:0000313" key="2">
    <source>
        <dbReference type="Proteomes" id="UP001285441"/>
    </source>
</evidence>
<keyword evidence="2" id="KW-1185">Reference proteome</keyword>
<accession>A0AAE0U4Z8</accession>
<dbReference type="EMBL" id="JAULSW010000002">
    <property type="protein sequence ID" value="KAK3390820.1"/>
    <property type="molecule type" value="Genomic_DNA"/>
</dbReference>
<comment type="caution">
    <text evidence="1">The sequence shown here is derived from an EMBL/GenBank/DDBJ whole genome shotgun (WGS) entry which is preliminary data.</text>
</comment>
<protein>
    <submittedName>
        <fullName evidence="1">Uncharacterized protein</fullName>
    </submittedName>
</protein>